<dbReference type="Proteomes" id="UP000027265">
    <property type="component" value="Unassembled WGS sequence"/>
</dbReference>
<sequence length="101" mass="11596">EFLWGIDLFCAHPWREELVEHCISDTTHGVLQDIHQVLKVPHTTQELLSGNHSSTASQALPVYEQLIVTWRQFQKLIPELAHYIGVGIAKLEEYMAKDRCS</sequence>
<evidence type="ECO:0000313" key="2">
    <source>
        <dbReference type="Proteomes" id="UP000027265"/>
    </source>
</evidence>
<dbReference type="EMBL" id="KL197730">
    <property type="protein sequence ID" value="KDQ54100.1"/>
    <property type="molecule type" value="Genomic_DNA"/>
</dbReference>
<keyword evidence="2" id="KW-1185">Reference proteome</keyword>
<name>A0A067PJT1_9AGAM</name>
<feature type="non-terminal residue" evidence="1">
    <location>
        <position position="1"/>
    </location>
</feature>
<reference evidence="2" key="1">
    <citation type="journal article" date="2014" name="Proc. Natl. Acad. Sci. U.S.A.">
        <title>Extensive sampling of basidiomycete genomes demonstrates inadequacy of the white-rot/brown-rot paradigm for wood decay fungi.</title>
        <authorList>
            <person name="Riley R."/>
            <person name="Salamov A.A."/>
            <person name="Brown D.W."/>
            <person name="Nagy L.G."/>
            <person name="Floudas D."/>
            <person name="Held B.W."/>
            <person name="Levasseur A."/>
            <person name="Lombard V."/>
            <person name="Morin E."/>
            <person name="Otillar R."/>
            <person name="Lindquist E.A."/>
            <person name="Sun H."/>
            <person name="LaButti K.M."/>
            <person name="Schmutz J."/>
            <person name="Jabbour D."/>
            <person name="Luo H."/>
            <person name="Baker S.E."/>
            <person name="Pisabarro A.G."/>
            <person name="Walton J.D."/>
            <person name="Blanchette R.A."/>
            <person name="Henrissat B."/>
            <person name="Martin F."/>
            <person name="Cullen D."/>
            <person name="Hibbett D.S."/>
            <person name="Grigoriev I.V."/>
        </authorList>
    </citation>
    <scope>NUCLEOTIDE SEQUENCE [LARGE SCALE GENOMIC DNA]</scope>
    <source>
        <strain evidence="2">MUCL 33604</strain>
    </source>
</reference>
<dbReference type="AlphaFoldDB" id="A0A067PJT1"/>
<evidence type="ECO:0000313" key="1">
    <source>
        <dbReference type="EMBL" id="KDQ54100.1"/>
    </source>
</evidence>
<accession>A0A067PJT1</accession>
<dbReference type="OrthoDB" id="2672904at2759"/>
<proteinExistence type="predicted"/>
<gene>
    <name evidence="1" type="ORF">JAAARDRAFT_136128</name>
</gene>
<organism evidence="1 2">
    <name type="scientific">Jaapia argillacea MUCL 33604</name>
    <dbReference type="NCBI Taxonomy" id="933084"/>
    <lineage>
        <taxon>Eukaryota</taxon>
        <taxon>Fungi</taxon>
        <taxon>Dikarya</taxon>
        <taxon>Basidiomycota</taxon>
        <taxon>Agaricomycotina</taxon>
        <taxon>Agaricomycetes</taxon>
        <taxon>Agaricomycetidae</taxon>
        <taxon>Jaapiales</taxon>
        <taxon>Jaapiaceae</taxon>
        <taxon>Jaapia</taxon>
    </lineage>
</organism>
<dbReference type="InParanoid" id="A0A067PJT1"/>
<protein>
    <submittedName>
        <fullName evidence="1">Uncharacterized protein</fullName>
    </submittedName>
</protein>
<dbReference type="HOGENOM" id="CLU_2298318_0_0_1"/>